<accession>A0A7C9BE40</accession>
<name>A0A7C9BE40_9BACT</name>
<proteinExistence type="predicted"/>
<feature type="transmembrane region" description="Helical" evidence="1">
    <location>
        <begin position="61"/>
        <end position="83"/>
    </location>
</feature>
<feature type="transmembrane region" description="Helical" evidence="1">
    <location>
        <begin position="12"/>
        <end position="33"/>
    </location>
</feature>
<evidence type="ECO:0000313" key="2">
    <source>
        <dbReference type="EMBL" id="MPR32841.1"/>
    </source>
</evidence>
<keyword evidence="1" id="KW-0472">Membrane</keyword>
<dbReference type="EMBL" id="WHLY01000002">
    <property type="protein sequence ID" value="MPR32841.1"/>
    <property type="molecule type" value="Genomic_DNA"/>
</dbReference>
<feature type="transmembrane region" description="Helical" evidence="1">
    <location>
        <begin position="89"/>
        <end position="111"/>
    </location>
</feature>
<protein>
    <submittedName>
        <fullName evidence="2">DUF2721 domain-containing protein</fullName>
    </submittedName>
</protein>
<dbReference type="AlphaFoldDB" id="A0A7C9BE40"/>
<organism evidence="2 3">
    <name type="scientific">Salmonirosea aquatica</name>
    <dbReference type="NCBI Taxonomy" id="2654236"/>
    <lineage>
        <taxon>Bacteria</taxon>
        <taxon>Pseudomonadati</taxon>
        <taxon>Bacteroidota</taxon>
        <taxon>Cytophagia</taxon>
        <taxon>Cytophagales</taxon>
        <taxon>Spirosomataceae</taxon>
        <taxon>Salmonirosea</taxon>
    </lineage>
</organism>
<comment type="caution">
    <text evidence="2">The sequence shown here is derived from an EMBL/GenBank/DDBJ whole genome shotgun (WGS) entry which is preliminary data.</text>
</comment>
<dbReference type="InterPro" id="IPR021279">
    <property type="entry name" value="DUF2721"/>
</dbReference>
<gene>
    <name evidence="2" type="ORF">GBK04_05590</name>
</gene>
<dbReference type="RefSeq" id="WP_152757633.1">
    <property type="nucleotide sequence ID" value="NZ_WHLY01000002.1"/>
</dbReference>
<sequence>MELTLSTPALLFSTVSLLMIAFTNRFLAIANLIRDLHKQFQKNPDGVVVAQIKNLHMRLRLIRTIQGLAVLSLLLSAICMLVLLQEHMLTARALFIGALVLQISALALSFLEISVSIKALQIELHDMEETLERRSFEFFNILAKSEAPSSSNKNNPTSTDKE</sequence>
<reference evidence="2 3" key="1">
    <citation type="submission" date="2019-10" db="EMBL/GenBank/DDBJ databases">
        <title>Draft Genome Sequence of Cytophagaceae sp. SJW1-29.</title>
        <authorList>
            <person name="Choi A."/>
        </authorList>
    </citation>
    <scope>NUCLEOTIDE SEQUENCE [LARGE SCALE GENOMIC DNA]</scope>
    <source>
        <strain evidence="2 3">SJW1-29</strain>
    </source>
</reference>
<keyword evidence="3" id="KW-1185">Reference proteome</keyword>
<keyword evidence="1" id="KW-0812">Transmembrane</keyword>
<dbReference type="Pfam" id="PF11026">
    <property type="entry name" value="DUF2721"/>
    <property type="match status" value="1"/>
</dbReference>
<dbReference type="Proteomes" id="UP000479293">
    <property type="component" value="Unassembled WGS sequence"/>
</dbReference>
<evidence type="ECO:0000256" key="1">
    <source>
        <dbReference type="SAM" id="Phobius"/>
    </source>
</evidence>
<evidence type="ECO:0000313" key="3">
    <source>
        <dbReference type="Proteomes" id="UP000479293"/>
    </source>
</evidence>
<keyword evidence="1" id="KW-1133">Transmembrane helix</keyword>